<dbReference type="GO" id="GO:0016787">
    <property type="term" value="F:hydrolase activity"/>
    <property type="evidence" value="ECO:0007669"/>
    <property type="project" value="UniProtKB-KW"/>
</dbReference>
<sequence length="324" mass="34832">MDVDEAGGDDLAAGVDLLRPTPGHLADLDDLPAGDRHIGLEGLAAAAIHHGAAADHHIQIGHGTSPSLCRQDGPGDGPVNRLPRGASCPERGRYRNVANILLIHGAYQGGWIWTRVAARLRAAGHLVLAPSLDGCAERAHAIRPRITTESQAEELASLLFHEDWRDAVVAGTSTGGMVMCKLAELAPERIGRLVFADALALQDGEKLPDIVARPTAVNTELTSGPSRADAEGRLFAELDAGTRAWTLERICQHPILPMTAPVVLPRFWSMPWQASVVWCRRSQNPPVAHQRRLQQALRAAWHELDTGHYPMLSEPAALAGLIAE</sequence>
<dbReference type="SUPFAM" id="SSF53474">
    <property type="entry name" value="alpha/beta-Hydrolases"/>
    <property type="match status" value="1"/>
</dbReference>
<evidence type="ECO:0000313" key="3">
    <source>
        <dbReference type="EMBL" id="TDH63224.1"/>
    </source>
</evidence>
<keyword evidence="3" id="KW-0378">Hydrolase</keyword>
<evidence type="ECO:0000256" key="1">
    <source>
        <dbReference type="SAM" id="MobiDB-lite"/>
    </source>
</evidence>
<dbReference type="AlphaFoldDB" id="A0A4R5QIL2"/>
<keyword evidence="4" id="KW-1185">Reference proteome</keyword>
<dbReference type="InterPro" id="IPR029058">
    <property type="entry name" value="AB_hydrolase_fold"/>
</dbReference>
<dbReference type="PANTHER" id="PTHR37017">
    <property type="entry name" value="AB HYDROLASE-1 DOMAIN-CONTAINING PROTEIN-RELATED"/>
    <property type="match status" value="1"/>
</dbReference>
<dbReference type="Pfam" id="PF12697">
    <property type="entry name" value="Abhydrolase_6"/>
    <property type="match status" value="1"/>
</dbReference>
<organism evidence="3 4">
    <name type="scientific">Dankookia rubra</name>
    <dbReference type="NCBI Taxonomy" id="1442381"/>
    <lineage>
        <taxon>Bacteria</taxon>
        <taxon>Pseudomonadati</taxon>
        <taxon>Pseudomonadota</taxon>
        <taxon>Alphaproteobacteria</taxon>
        <taxon>Acetobacterales</taxon>
        <taxon>Roseomonadaceae</taxon>
        <taxon>Dankookia</taxon>
    </lineage>
</organism>
<dbReference type="Proteomes" id="UP000295096">
    <property type="component" value="Unassembled WGS sequence"/>
</dbReference>
<gene>
    <name evidence="3" type="ORF">E2C06_07570</name>
</gene>
<proteinExistence type="predicted"/>
<reference evidence="3 4" key="1">
    <citation type="journal article" date="2016" name="J. Microbiol.">
        <title>Dankookia rubra gen. nov., sp. nov., an alphaproteobacterium isolated from sediment of a shallow stream.</title>
        <authorList>
            <person name="Kim W.H."/>
            <person name="Kim D.H."/>
            <person name="Kang K."/>
            <person name="Ahn T.Y."/>
        </authorList>
    </citation>
    <scope>NUCLEOTIDE SEQUENCE [LARGE SCALE GENOMIC DNA]</scope>
    <source>
        <strain evidence="3 4">JCM30602</strain>
    </source>
</reference>
<name>A0A4R5QIL2_9PROT</name>
<feature type="region of interest" description="Disordered" evidence="1">
    <location>
        <begin position="62"/>
        <end position="87"/>
    </location>
</feature>
<dbReference type="OrthoDB" id="9814966at2"/>
<comment type="caution">
    <text evidence="3">The sequence shown here is derived from an EMBL/GenBank/DDBJ whole genome shotgun (WGS) entry which is preliminary data.</text>
</comment>
<dbReference type="PANTHER" id="PTHR37017:SF11">
    <property type="entry name" value="ESTERASE_LIPASE_THIOESTERASE DOMAIN-CONTAINING PROTEIN"/>
    <property type="match status" value="1"/>
</dbReference>
<accession>A0A4R5QIL2</accession>
<dbReference type="EMBL" id="SMSJ01000006">
    <property type="protein sequence ID" value="TDH63224.1"/>
    <property type="molecule type" value="Genomic_DNA"/>
</dbReference>
<protein>
    <submittedName>
        <fullName evidence="3">Alpha/beta hydrolase</fullName>
    </submittedName>
</protein>
<evidence type="ECO:0000313" key="4">
    <source>
        <dbReference type="Proteomes" id="UP000295096"/>
    </source>
</evidence>
<dbReference type="InterPro" id="IPR052897">
    <property type="entry name" value="Sec-Metab_Biosynth_Hydrolase"/>
</dbReference>
<dbReference type="Gene3D" id="3.40.50.1820">
    <property type="entry name" value="alpha/beta hydrolase"/>
    <property type="match status" value="1"/>
</dbReference>
<evidence type="ECO:0000259" key="2">
    <source>
        <dbReference type="Pfam" id="PF12697"/>
    </source>
</evidence>
<feature type="domain" description="AB hydrolase-1" evidence="2">
    <location>
        <begin position="100"/>
        <end position="319"/>
    </location>
</feature>
<dbReference type="InterPro" id="IPR000073">
    <property type="entry name" value="AB_hydrolase_1"/>
</dbReference>